<accession>A0ABW4LM49</accession>
<dbReference type="Proteomes" id="UP001597214">
    <property type="component" value="Unassembled WGS sequence"/>
</dbReference>
<evidence type="ECO:0000313" key="5">
    <source>
        <dbReference type="Proteomes" id="UP001597214"/>
    </source>
</evidence>
<evidence type="ECO:0000256" key="3">
    <source>
        <dbReference type="SAM" id="MobiDB-lite"/>
    </source>
</evidence>
<dbReference type="EMBL" id="JBHUEM010000003">
    <property type="protein sequence ID" value="MFD1735819.1"/>
    <property type="molecule type" value="Genomic_DNA"/>
</dbReference>
<evidence type="ECO:0000313" key="4">
    <source>
        <dbReference type="EMBL" id="MFD1735819.1"/>
    </source>
</evidence>
<keyword evidence="4" id="KW-0969">Cilium</keyword>
<keyword evidence="4" id="KW-0966">Cell projection</keyword>
<dbReference type="Pfam" id="PF03963">
    <property type="entry name" value="FlgD"/>
    <property type="match status" value="1"/>
</dbReference>
<name>A0ABW4LM49_9BACI</name>
<sequence>MSISFDPTLYLKNQTKERTSKGDVLGKDDFLKILMTQLQNQDPLNPMQDKDFIAQMATFTSLEQMTNMNKMLENFINTQNADNILKYSEMIGKKVEWGYIEDGVTETGVSIVKSVIQANSQILLELEDGTKIPTSFITKVMNQENPQEGSDTAGGESDGSSDTSTTTPSTDSSN</sequence>
<evidence type="ECO:0000256" key="2">
    <source>
        <dbReference type="ARBA" id="ARBA00022795"/>
    </source>
</evidence>
<keyword evidence="4" id="KW-0282">Flagellum</keyword>
<gene>
    <name evidence="4" type="primary">flgD</name>
    <name evidence="4" type="ORF">ACFSCX_04490</name>
</gene>
<organism evidence="4 5">
    <name type="scientific">Bacillus salitolerans</name>
    <dbReference type="NCBI Taxonomy" id="1437434"/>
    <lineage>
        <taxon>Bacteria</taxon>
        <taxon>Bacillati</taxon>
        <taxon>Bacillota</taxon>
        <taxon>Bacilli</taxon>
        <taxon>Bacillales</taxon>
        <taxon>Bacillaceae</taxon>
        <taxon>Bacillus</taxon>
    </lineage>
</organism>
<feature type="region of interest" description="Disordered" evidence="3">
    <location>
        <begin position="142"/>
        <end position="174"/>
    </location>
</feature>
<dbReference type="RefSeq" id="WP_377926925.1">
    <property type="nucleotide sequence ID" value="NZ_JBHUEM010000003.1"/>
</dbReference>
<dbReference type="InterPro" id="IPR005648">
    <property type="entry name" value="FlgD"/>
</dbReference>
<proteinExistence type="inferred from homology"/>
<keyword evidence="5" id="KW-1185">Reference proteome</keyword>
<protein>
    <submittedName>
        <fullName evidence="4">Flagellar hook assembly protein FlgD</fullName>
    </submittedName>
</protein>
<reference evidence="5" key="1">
    <citation type="journal article" date="2019" name="Int. J. Syst. Evol. Microbiol.">
        <title>The Global Catalogue of Microorganisms (GCM) 10K type strain sequencing project: providing services to taxonomists for standard genome sequencing and annotation.</title>
        <authorList>
            <consortium name="The Broad Institute Genomics Platform"/>
            <consortium name="The Broad Institute Genome Sequencing Center for Infectious Disease"/>
            <person name="Wu L."/>
            <person name="Ma J."/>
        </authorList>
    </citation>
    <scope>NUCLEOTIDE SEQUENCE [LARGE SCALE GENOMIC DNA]</scope>
    <source>
        <strain evidence="5">CCUG 49339</strain>
    </source>
</reference>
<comment type="caution">
    <text evidence="4">The sequence shown here is derived from an EMBL/GenBank/DDBJ whole genome shotgun (WGS) entry which is preliminary data.</text>
</comment>
<evidence type="ECO:0000256" key="1">
    <source>
        <dbReference type="ARBA" id="ARBA00010577"/>
    </source>
</evidence>
<comment type="similarity">
    <text evidence="1">Belongs to the FlgD family.</text>
</comment>
<feature type="compositionally biased region" description="Low complexity" evidence="3">
    <location>
        <begin position="149"/>
        <end position="174"/>
    </location>
</feature>
<dbReference type="NCBIfam" id="NF007197">
    <property type="entry name" value="PRK09618.1"/>
    <property type="match status" value="1"/>
</dbReference>
<keyword evidence="2" id="KW-1005">Bacterial flagellum biogenesis</keyword>